<feature type="compositionally biased region" description="Polar residues" evidence="5">
    <location>
        <begin position="10"/>
        <end position="39"/>
    </location>
</feature>
<evidence type="ECO:0000313" key="9">
    <source>
        <dbReference type="Proteomes" id="UP001328107"/>
    </source>
</evidence>
<evidence type="ECO:0000256" key="1">
    <source>
        <dbReference type="ARBA" id="ARBA00022754"/>
    </source>
</evidence>
<accession>A0AAN4ZBH9</accession>
<dbReference type="GO" id="GO:0005652">
    <property type="term" value="C:nuclear lamina"/>
    <property type="evidence" value="ECO:0007669"/>
    <property type="project" value="TreeGrafter"/>
</dbReference>
<dbReference type="Gene3D" id="1.20.5.1160">
    <property type="entry name" value="Vasodilator-stimulated phosphoprotein"/>
    <property type="match status" value="2"/>
</dbReference>
<feature type="domain" description="IF rod" evidence="7">
    <location>
        <begin position="82"/>
        <end position="434"/>
    </location>
</feature>
<dbReference type="InterPro" id="IPR016451">
    <property type="entry name" value="Intermed_filament_ifa/ifb"/>
</dbReference>
<proteinExistence type="inferred from homology"/>
<feature type="region of interest" description="Disordered" evidence="5">
    <location>
        <begin position="1"/>
        <end position="43"/>
    </location>
</feature>
<gene>
    <name evidence="8" type="ORF">PMAYCL1PPCAC_06779</name>
</gene>
<comment type="caution">
    <text evidence="8">The sequence shown here is derived from an EMBL/GenBank/DDBJ whole genome shotgun (WGS) entry which is preliminary data.</text>
</comment>
<keyword evidence="1 3" id="KW-0403">Intermediate filament</keyword>
<evidence type="ECO:0000256" key="2">
    <source>
        <dbReference type="ARBA" id="ARBA00023054"/>
    </source>
</evidence>
<keyword evidence="9" id="KW-1185">Reference proteome</keyword>
<dbReference type="Gene3D" id="1.20.5.500">
    <property type="entry name" value="Single helix bin"/>
    <property type="match status" value="1"/>
</dbReference>
<dbReference type="PROSITE" id="PS51842">
    <property type="entry name" value="IF_ROD_2"/>
    <property type="match status" value="1"/>
</dbReference>
<evidence type="ECO:0000259" key="6">
    <source>
        <dbReference type="PROSITE" id="PS51841"/>
    </source>
</evidence>
<dbReference type="Pfam" id="PF00038">
    <property type="entry name" value="Filament"/>
    <property type="match status" value="1"/>
</dbReference>
<organism evidence="8 9">
    <name type="scientific">Pristionchus mayeri</name>
    <dbReference type="NCBI Taxonomy" id="1317129"/>
    <lineage>
        <taxon>Eukaryota</taxon>
        <taxon>Metazoa</taxon>
        <taxon>Ecdysozoa</taxon>
        <taxon>Nematoda</taxon>
        <taxon>Chromadorea</taxon>
        <taxon>Rhabditida</taxon>
        <taxon>Rhabditina</taxon>
        <taxon>Diplogasteromorpha</taxon>
        <taxon>Diplogasteroidea</taxon>
        <taxon>Neodiplogasteridae</taxon>
        <taxon>Pristionchus</taxon>
    </lineage>
</organism>
<feature type="non-terminal residue" evidence="8">
    <location>
        <position position="1"/>
    </location>
</feature>
<reference evidence="9" key="1">
    <citation type="submission" date="2022-10" db="EMBL/GenBank/DDBJ databases">
        <title>Genome assembly of Pristionchus species.</title>
        <authorList>
            <person name="Yoshida K."/>
            <person name="Sommer R.J."/>
        </authorList>
    </citation>
    <scope>NUCLEOTIDE SEQUENCE [LARGE SCALE GENOMIC DNA]</scope>
    <source>
        <strain evidence="9">RS5460</strain>
    </source>
</reference>
<name>A0AAN4ZBH9_9BILA</name>
<dbReference type="EMBL" id="BTRK01000002">
    <property type="protein sequence ID" value="GMR36584.1"/>
    <property type="molecule type" value="Genomic_DNA"/>
</dbReference>
<evidence type="ECO:0000256" key="3">
    <source>
        <dbReference type="RuleBase" id="RU000685"/>
    </source>
</evidence>
<dbReference type="SUPFAM" id="SSF74853">
    <property type="entry name" value="Lamin A/C globular tail domain"/>
    <property type="match status" value="1"/>
</dbReference>
<feature type="domain" description="LTD" evidence="6">
    <location>
        <begin position="467"/>
        <end position="585"/>
    </location>
</feature>
<dbReference type="FunFam" id="2.60.40.1260:FF:000003">
    <property type="entry name" value="Intermediate filament protein A"/>
    <property type="match status" value="1"/>
</dbReference>
<feature type="coiled-coil region" evidence="4">
    <location>
        <begin position="339"/>
        <end position="412"/>
    </location>
</feature>
<dbReference type="AlphaFoldDB" id="A0AAN4ZBH9"/>
<feature type="coiled-coil region" evidence="4">
    <location>
        <begin position="86"/>
        <end position="268"/>
    </location>
</feature>
<evidence type="ECO:0000256" key="4">
    <source>
        <dbReference type="SAM" id="Coils"/>
    </source>
</evidence>
<dbReference type="PROSITE" id="PS00226">
    <property type="entry name" value="IF_ROD_1"/>
    <property type="match status" value="1"/>
</dbReference>
<dbReference type="GO" id="GO:0051664">
    <property type="term" value="P:nuclear pore localization"/>
    <property type="evidence" value="ECO:0007669"/>
    <property type="project" value="TreeGrafter"/>
</dbReference>
<sequence>SEMSKESTESFESSYRSTIQPRTAVRTQSRQSGNYVSGGTNAGGGGRVLKMVTEMGSATIGGISPALSANAAKSFIEATDKEKKELQGLNDRLGNYIDRVKKLEEQNRKLVADLDELRGKWGKDTTEIKIKYADSLSTARKDIDDAARKKAEIEVKAQRLRDDLAEYRSRYEDVQHRRETDREKIAQWTNAIADAQNELEMLRARWKQLTEEEKRLNSDNARIWEELQKARADLDEETIGRIDFQNQVQTLMEELEFLRRVHDQEVKELNALLAQAPADTREFFKNELALAIRDIKDEYDYIAKQGKQDMESWYKLKVSEVQGSANRAAMESTYQRDEVKRMRDNIGDLRGKLGDLENKNALLEKEVQQLNYQLNDDQRQYETALNDRDATLRRMREECQTLVAELQALLDTKQMLDAEIAIYRTMLEGEESRVGLRQMVEQVVKTHSLQQQEDTDSTRNVRGEVSTKTTFQRSAKGNVTIAECDPNGKYITLENTHRSKDENVGEHKLKRKLDNRREIVYSIPAGIVLKAGRSMKVYARDQGGVHMPPESLVFDGENTWGIGANVVTSLVNKDGEERATHTQKTVQVGQ</sequence>
<dbReference type="GO" id="GO:0090435">
    <property type="term" value="P:protein localization to nuclear envelope"/>
    <property type="evidence" value="ECO:0007669"/>
    <property type="project" value="TreeGrafter"/>
</dbReference>
<dbReference type="FunFam" id="1.20.5.170:FF:000058">
    <property type="entry name" value="Intermediate filament protein B"/>
    <property type="match status" value="1"/>
</dbReference>
<evidence type="ECO:0000259" key="7">
    <source>
        <dbReference type="PROSITE" id="PS51842"/>
    </source>
</evidence>
<dbReference type="Gene3D" id="2.60.40.1260">
    <property type="entry name" value="Lamin Tail domain"/>
    <property type="match status" value="1"/>
</dbReference>
<dbReference type="PANTHER" id="PTHR45721">
    <property type="entry name" value="LAMIN DM0-RELATED"/>
    <property type="match status" value="1"/>
</dbReference>
<dbReference type="Gene3D" id="1.20.5.170">
    <property type="match status" value="1"/>
</dbReference>
<dbReference type="PROSITE" id="PS51841">
    <property type="entry name" value="LTD"/>
    <property type="match status" value="1"/>
</dbReference>
<dbReference type="InterPro" id="IPR018039">
    <property type="entry name" value="IF_conserved"/>
</dbReference>
<dbReference type="PIRSF" id="PIRSF005546">
    <property type="entry name" value="Intermed_filamnt_Ifb-2"/>
    <property type="match status" value="1"/>
</dbReference>
<dbReference type="SMART" id="SM01391">
    <property type="entry name" value="Filament"/>
    <property type="match status" value="1"/>
</dbReference>
<dbReference type="GO" id="GO:0005882">
    <property type="term" value="C:intermediate filament"/>
    <property type="evidence" value="ECO:0007669"/>
    <property type="project" value="UniProtKB-KW"/>
</dbReference>
<dbReference type="GO" id="GO:0006998">
    <property type="term" value="P:nuclear envelope organization"/>
    <property type="evidence" value="ECO:0007669"/>
    <property type="project" value="TreeGrafter"/>
</dbReference>
<dbReference type="GO" id="GO:0005200">
    <property type="term" value="F:structural constituent of cytoskeleton"/>
    <property type="evidence" value="ECO:0007669"/>
    <property type="project" value="TreeGrafter"/>
</dbReference>
<dbReference type="GO" id="GO:0031507">
    <property type="term" value="P:heterochromatin formation"/>
    <property type="evidence" value="ECO:0007669"/>
    <property type="project" value="TreeGrafter"/>
</dbReference>
<keyword evidence="2 4" id="KW-0175">Coiled coil</keyword>
<dbReference type="PANTHER" id="PTHR45721:SF6">
    <property type="entry name" value="INTERMEDIATE FILAMENT PROTEIN IFB-1"/>
    <property type="match status" value="1"/>
</dbReference>
<evidence type="ECO:0000256" key="5">
    <source>
        <dbReference type="SAM" id="MobiDB-lite"/>
    </source>
</evidence>
<comment type="similarity">
    <text evidence="3">Belongs to the intermediate filament family.</text>
</comment>
<dbReference type="SUPFAM" id="SSF64593">
    <property type="entry name" value="Intermediate filament protein, coiled coil region"/>
    <property type="match status" value="2"/>
</dbReference>
<dbReference type="InterPro" id="IPR001322">
    <property type="entry name" value="Lamin_tail_dom"/>
</dbReference>
<dbReference type="GO" id="GO:0007097">
    <property type="term" value="P:nuclear migration"/>
    <property type="evidence" value="ECO:0007669"/>
    <property type="project" value="TreeGrafter"/>
</dbReference>
<dbReference type="InterPro" id="IPR039008">
    <property type="entry name" value="IF_rod_dom"/>
</dbReference>
<evidence type="ECO:0000313" key="8">
    <source>
        <dbReference type="EMBL" id="GMR36584.1"/>
    </source>
</evidence>
<dbReference type="FunFam" id="1.20.5.1160:FF:000016">
    <property type="entry name" value="Intermediate filament protein A"/>
    <property type="match status" value="1"/>
</dbReference>
<protein>
    <submittedName>
        <fullName evidence="8">Uncharacterized protein</fullName>
    </submittedName>
</protein>
<dbReference type="Pfam" id="PF00932">
    <property type="entry name" value="LTD"/>
    <property type="match status" value="1"/>
</dbReference>
<dbReference type="Proteomes" id="UP001328107">
    <property type="component" value="Unassembled WGS sequence"/>
</dbReference>
<dbReference type="InterPro" id="IPR036415">
    <property type="entry name" value="Lamin_tail_dom_sf"/>
</dbReference>